<reference evidence="2" key="1">
    <citation type="journal article" date="2021" name="Sci. Rep.">
        <title>Diploid genomic architecture of Nitzschia inconspicua, an elite biomass production diatom.</title>
        <authorList>
            <person name="Oliver A."/>
            <person name="Podell S."/>
            <person name="Pinowska A."/>
            <person name="Traller J.C."/>
            <person name="Smith S.R."/>
            <person name="McClure R."/>
            <person name="Beliaev A."/>
            <person name="Bohutskyi P."/>
            <person name="Hill E.A."/>
            <person name="Rabines A."/>
            <person name="Zheng H."/>
            <person name="Allen L.Z."/>
            <person name="Kuo A."/>
            <person name="Grigoriev I.V."/>
            <person name="Allen A.E."/>
            <person name="Hazlebeck D."/>
            <person name="Allen E.E."/>
        </authorList>
    </citation>
    <scope>NUCLEOTIDE SEQUENCE</scope>
    <source>
        <strain evidence="2">Hildebrandi</strain>
    </source>
</reference>
<sequence length="206" mass="23576">MVITKRRSSGVRLQHLWIRSGTESIRGVWLCMQLGSTDSAKIECVAETIHSAIEFAAALDLDRRPRLSRTNVGVENKKQSYTWTIFCRDTDATSLENWLGTYERIITSPPPNRRSLSTNKDRTSTQSETDDCTTTTYAKSDNSSHKRIFPSQQNHIPHSNFGDNQHHSENNLYIKQPDHHKSKRQTNTQTHKYAHSLLTCLPLQPD</sequence>
<feature type="region of interest" description="Disordered" evidence="1">
    <location>
        <begin position="109"/>
        <end position="169"/>
    </location>
</feature>
<comment type="caution">
    <text evidence="2">The sequence shown here is derived from an EMBL/GenBank/DDBJ whole genome shotgun (WGS) entry which is preliminary data.</text>
</comment>
<feature type="compositionally biased region" description="Low complexity" evidence="1">
    <location>
        <begin position="124"/>
        <end position="136"/>
    </location>
</feature>
<gene>
    <name evidence="2" type="ORF">IV203_023917</name>
</gene>
<protein>
    <submittedName>
        <fullName evidence="2">Uncharacterized protein</fullName>
    </submittedName>
</protein>
<evidence type="ECO:0000313" key="2">
    <source>
        <dbReference type="EMBL" id="KAG7340374.1"/>
    </source>
</evidence>
<dbReference type="AlphaFoldDB" id="A0A9K3KBQ4"/>
<keyword evidence="3" id="KW-1185">Reference proteome</keyword>
<dbReference type="Proteomes" id="UP000693970">
    <property type="component" value="Unassembled WGS sequence"/>
</dbReference>
<evidence type="ECO:0000256" key="1">
    <source>
        <dbReference type="SAM" id="MobiDB-lite"/>
    </source>
</evidence>
<reference evidence="2" key="2">
    <citation type="submission" date="2021-04" db="EMBL/GenBank/DDBJ databases">
        <authorList>
            <person name="Podell S."/>
        </authorList>
    </citation>
    <scope>NUCLEOTIDE SEQUENCE</scope>
    <source>
        <strain evidence="2">Hildebrandi</strain>
    </source>
</reference>
<evidence type="ECO:0000313" key="3">
    <source>
        <dbReference type="Proteomes" id="UP000693970"/>
    </source>
</evidence>
<accession>A0A9K3KBQ4</accession>
<feature type="compositionally biased region" description="Polar residues" evidence="1">
    <location>
        <begin position="150"/>
        <end position="163"/>
    </location>
</feature>
<name>A0A9K3KBQ4_9STRA</name>
<organism evidence="2 3">
    <name type="scientific">Nitzschia inconspicua</name>
    <dbReference type="NCBI Taxonomy" id="303405"/>
    <lineage>
        <taxon>Eukaryota</taxon>
        <taxon>Sar</taxon>
        <taxon>Stramenopiles</taxon>
        <taxon>Ochrophyta</taxon>
        <taxon>Bacillariophyta</taxon>
        <taxon>Bacillariophyceae</taxon>
        <taxon>Bacillariophycidae</taxon>
        <taxon>Bacillariales</taxon>
        <taxon>Bacillariaceae</taxon>
        <taxon>Nitzschia</taxon>
    </lineage>
</organism>
<dbReference type="EMBL" id="JAGRRH010000027">
    <property type="protein sequence ID" value="KAG7340374.1"/>
    <property type="molecule type" value="Genomic_DNA"/>
</dbReference>
<proteinExistence type="predicted"/>